<keyword evidence="3" id="KW-1185">Reference proteome</keyword>
<sequence length="54" mass="5704">MSVPEGAAQSAQQVHEHHQHNKASRLRGGGAGKDCFLGLIGCFLCFGCPCELCC</sequence>
<evidence type="ECO:0000256" key="1">
    <source>
        <dbReference type="SAM" id="MobiDB-lite"/>
    </source>
</evidence>
<dbReference type="EMBL" id="KN817544">
    <property type="protein sequence ID" value="KJA23215.1"/>
    <property type="molecule type" value="Genomic_DNA"/>
</dbReference>
<evidence type="ECO:0000313" key="3">
    <source>
        <dbReference type="Proteomes" id="UP000054270"/>
    </source>
</evidence>
<organism evidence="2 3">
    <name type="scientific">Hypholoma sublateritium (strain FD-334 SS-4)</name>
    <dbReference type="NCBI Taxonomy" id="945553"/>
    <lineage>
        <taxon>Eukaryota</taxon>
        <taxon>Fungi</taxon>
        <taxon>Dikarya</taxon>
        <taxon>Basidiomycota</taxon>
        <taxon>Agaricomycotina</taxon>
        <taxon>Agaricomycetes</taxon>
        <taxon>Agaricomycetidae</taxon>
        <taxon>Agaricales</taxon>
        <taxon>Agaricineae</taxon>
        <taxon>Strophariaceae</taxon>
        <taxon>Hypholoma</taxon>
    </lineage>
</organism>
<dbReference type="OrthoDB" id="3261439at2759"/>
<reference evidence="3" key="1">
    <citation type="submission" date="2014-04" db="EMBL/GenBank/DDBJ databases">
        <title>Evolutionary Origins and Diversification of the Mycorrhizal Mutualists.</title>
        <authorList>
            <consortium name="DOE Joint Genome Institute"/>
            <consortium name="Mycorrhizal Genomics Consortium"/>
            <person name="Kohler A."/>
            <person name="Kuo A."/>
            <person name="Nagy L.G."/>
            <person name="Floudas D."/>
            <person name="Copeland A."/>
            <person name="Barry K.W."/>
            <person name="Cichocki N."/>
            <person name="Veneault-Fourrey C."/>
            <person name="LaButti K."/>
            <person name="Lindquist E.A."/>
            <person name="Lipzen A."/>
            <person name="Lundell T."/>
            <person name="Morin E."/>
            <person name="Murat C."/>
            <person name="Riley R."/>
            <person name="Ohm R."/>
            <person name="Sun H."/>
            <person name="Tunlid A."/>
            <person name="Henrissat B."/>
            <person name="Grigoriev I.V."/>
            <person name="Hibbett D.S."/>
            <person name="Martin F."/>
        </authorList>
    </citation>
    <scope>NUCLEOTIDE SEQUENCE [LARGE SCALE GENOMIC DNA]</scope>
    <source>
        <strain evidence="3">FD-334 SS-4</strain>
    </source>
</reference>
<proteinExistence type="predicted"/>
<gene>
    <name evidence="2" type="ORF">HYPSUDRAFT_137947</name>
</gene>
<feature type="region of interest" description="Disordered" evidence="1">
    <location>
        <begin position="1"/>
        <end position="27"/>
    </location>
</feature>
<dbReference type="AlphaFoldDB" id="A0A0D2PUE9"/>
<accession>A0A0D2PUE9</accession>
<name>A0A0D2PUE9_HYPSF</name>
<protein>
    <submittedName>
        <fullName evidence="2">Uncharacterized protein</fullName>
    </submittedName>
</protein>
<evidence type="ECO:0000313" key="2">
    <source>
        <dbReference type="EMBL" id="KJA23215.1"/>
    </source>
</evidence>
<dbReference type="Proteomes" id="UP000054270">
    <property type="component" value="Unassembled WGS sequence"/>
</dbReference>